<protein>
    <submittedName>
        <fullName evidence="2">Uncharacterized protein</fullName>
    </submittedName>
</protein>
<dbReference type="PANTHER" id="PTHR11926:SF1392">
    <property type="entry name" value="GLYCOSYLTRANSFERASE"/>
    <property type="match status" value="1"/>
</dbReference>
<evidence type="ECO:0000313" key="3">
    <source>
        <dbReference type="Proteomes" id="UP000467840"/>
    </source>
</evidence>
<comment type="caution">
    <text evidence="2">The sequence shown here is derived from an EMBL/GenBank/DDBJ whole genome shotgun (WGS) entry which is preliminary data.</text>
</comment>
<dbReference type="GO" id="GO:0080043">
    <property type="term" value="F:quercetin 3-O-glucosyltransferase activity"/>
    <property type="evidence" value="ECO:0007669"/>
    <property type="project" value="TreeGrafter"/>
</dbReference>
<dbReference type="EMBL" id="JAAGAX010000013">
    <property type="protein sequence ID" value="KAF2296190.1"/>
    <property type="molecule type" value="Genomic_DNA"/>
</dbReference>
<comment type="similarity">
    <text evidence="1">Belongs to the UDP-glycosyltransferase family.</text>
</comment>
<evidence type="ECO:0000256" key="1">
    <source>
        <dbReference type="ARBA" id="ARBA00009995"/>
    </source>
</evidence>
<reference evidence="2 3" key="1">
    <citation type="journal article" date="2020" name="Mol. Plant">
        <title>The Chromosome-Based Rubber Tree Genome Provides New Insights into Spurge Genome Evolution and Rubber Biosynthesis.</title>
        <authorList>
            <person name="Liu J."/>
            <person name="Shi C."/>
            <person name="Shi C.C."/>
            <person name="Li W."/>
            <person name="Zhang Q.J."/>
            <person name="Zhang Y."/>
            <person name="Li K."/>
            <person name="Lu H.F."/>
            <person name="Shi C."/>
            <person name="Zhu S.T."/>
            <person name="Xiao Z.Y."/>
            <person name="Nan H."/>
            <person name="Yue Y."/>
            <person name="Zhu X.G."/>
            <person name="Wu Y."/>
            <person name="Hong X.N."/>
            <person name="Fan G.Y."/>
            <person name="Tong Y."/>
            <person name="Zhang D."/>
            <person name="Mao C.L."/>
            <person name="Liu Y.L."/>
            <person name="Hao S.J."/>
            <person name="Liu W.Q."/>
            <person name="Lv M.Q."/>
            <person name="Zhang H.B."/>
            <person name="Liu Y."/>
            <person name="Hu-Tang G.R."/>
            <person name="Wang J.P."/>
            <person name="Wang J.H."/>
            <person name="Sun Y.H."/>
            <person name="Ni S.B."/>
            <person name="Chen W.B."/>
            <person name="Zhang X.C."/>
            <person name="Jiao Y.N."/>
            <person name="Eichler E.E."/>
            <person name="Li G.H."/>
            <person name="Liu X."/>
            <person name="Gao L.Z."/>
        </authorList>
    </citation>
    <scope>NUCLEOTIDE SEQUENCE [LARGE SCALE GENOMIC DNA]</scope>
    <source>
        <strain evidence="3">cv. GT1</strain>
        <tissue evidence="2">Leaf</tissue>
    </source>
</reference>
<keyword evidence="3" id="KW-1185">Reference proteome</keyword>
<dbReference type="Gene3D" id="3.40.50.2000">
    <property type="entry name" value="Glycogen Phosphorylase B"/>
    <property type="match status" value="2"/>
</dbReference>
<dbReference type="AlphaFoldDB" id="A0A6A6L480"/>
<accession>A0A6A6L480</accession>
<sequence length="132" mass="14927">MGFVYDVAVEVGIPAIQMQCASACSFWTFLSIPDVVAAHQLPVKVNSRFLSEVWKLGLDMKDVCDRRVVEKMVNDLMVDRREKFVKSMDRMAELARKSVLEGGSSSCCLDRLIEDIRLVNSYANDNHKDNLP</sequence>
<proteinExistence type="inferred from homology"/>
<evidence type="ECO:0000313" key="2">
    <source>
        <dbReference type="EMBL" id="KAF2296190.1"/>
    </source>
</evidence>
<dbReference type="Proteomes" id="UP000467840">
    <property type="component" value="Chromosome 7"/>
</dbReference>
<organism evidence="2 3">
    <name type="scientific">Hevea brasiliensis</name>
    <name type="common">Para rubber tree</name>
    <name type="synonym">Siphonia brasiliensis</name>
    <dbReference type="NCBI Taxonomy" id="3981"/>
    <lineage>
        <taxon>Eukaryota</taxon>
        <taxon>Viridiplantae</taxon>
        <taxon>Streptophyta</taxon>
        <taxon>Embryophyta</taxon>
        <taxon>Tracheophyta</taxon>
        <taxon>Spermatophyta</taxon>
        <taxon>Magnoliopsida</taxon>
        <taxon>eudicotyledons</taxon>
        <taxon>Gunneridae</taxon>
        <taxon>Pentapetalae</taxon>
        <taxon>rosids</taxon>
        <taxon>fabids</taxon>
        <taxon>Malpighiales</taxon>
        <taxon>Euphorbiaceae</taxon>
        <taxon>Crotonoideae</taxon>
        <taxon>Micrandreae</taxon>
        <taxon>Hevea</taxon>
    </lineage>
</organism>
<dbReference type="PANTHER" id="PTHR11926">
    <property type="entry name" value="GLUCOSYL/GLUCURONOSYL TRANSFERASES"/>
    <property type="match status" value="1"/>
</dbReference>
<gene>
    <name evidence="2" type="ORF">GH714_036661</name>
</gene>
<name>A0A6A6L480_HEVBR</name>
<dbReference type="GO" id="GO:0080044">
    <property type="term" value="F:quercetin 7-O-glucosyltransferase activity"/>
    <property type="evidence" value="ECO:0007669"/>
    <property type="project" value="TreeGrafter"/>
</dbReference>
<dbReference type="SUPFAM" id="SSF53756">
    <property type="entry name" value="UDP-Glycosyltransferase/glycogen phosphorylase"/>
    <property type="match status" value="1"/>
</dbReference>